<evidence type="ECO:0000313" key="6">
    <source>
        <dbReference type="EMBL" id="PVX72809.1"/>
    </source>
</evidence>
<dbReference type="InterPro" id="IPR036390">
    <property type="entry name" value="WH_DNA-bd_sf"/>
</dbReference>
<dbReference type="Proteomes" id="UP000245712">
    <property type="component" value="Unassembled WGS sequence"/>
</dbReference>
<name>A0ABX5KF62_9BURK</name>
<evidence type="ECO:0000256" key="2">
    <source>
        <dbReference type="ARBA" id="ARBA00023015"/>
    </source>
</evidence>
<dbReference type="InterPro" id="IPR000847">
    <property type="entry name" value="LysR_HTH_N"/>
</dbReference>
<evidence type="ECO:0000256" key="4">
    <source>
        <dbReference type="ARBA" id="ARBA00023163"/>
    </source>
</evidence>
<evidence type="ECO:0000259" key="5">
    <source>
        <dbReference type="PROSITE" id="PS50931"/>
    </source>
</evidence>
<dbReference type="InterPro" id="IPR005119">
    <property type="entry name" value="LysR_subst-bd"/>
</dbReference>
<keyword evidence="7" id="KW-1185">Reference proteome</keyword>
<dbReference type="PANTHER" id="PTHR30126">
    <property type="entry name" value="HTH-TYPE TRANSCRIPTIONAL REGULATOR"/>
    <property type="match status" value="1"/>
</dbReference>
<dbReference type="EMBL" id="QEOB01000023">
    <property type="protein sequence ID" value="PVX72809.1"/>
    <property type="molecule type" value="Genomic_DNA"/>
</dbReference>
<comment type="caution">
    <text evidence="6">The sequence shown here is derived from an EMBL/GenBank/DDBJ whole genome shotgun (WGS) entry which is preliminary data.</text>
</comment>
<protein>
    <submittedName>
        <fullName evidence="6">DNA-binding transcriptional LysR family regulator</fullName>
    </submittedName>
</protein>
<dbReference type="RefSeq" id="WP_116613968.1">
    <property type="nucleotide sequence ID" value="NZ_CAJZAT010000209.1"/>
</dbReference>
<dbReference type="Gene3D" id="3.40.190.290">
    <property type="match status" value="1"/>
</dbReference>
<evidence type="ECO:0000256" key="1">
    <source>
        <dbReference type="ARBA" id="ARBA00009437"/>
    </source>
</evidence>
<dbReference type="PANTHER" id="PTHR30126:SF40">
    <property type="entry name" value="HTH-TYPE TRANSCRIPTIONAL REGULATOR GLTR"/>
    <property type="match status" value="1"/>
</dbReference>
<dbReference type="InterPro" id="IPR036388">
    <property type="entry name" value="WH-like_DNA-bd_sf"/>
</dbReference>
<keyword evidence="2" id="KW-0805">Transcription regulation</keyword>
<dbReference type="PRINTS" id="PR00039">
    <property type="entry name" value="HTHLYSR"/>
</dbReference>
<dbReference type="PROSITE" id="PS50931">
    <property type="entry name" value="HTH_LYSR"/>
    <property type="match status" value="1"/>
</dbReference>
<keyword evidence="4" id="KW-0804">Transcription</keyword>
<proteinExistence type="inferred from homology"/>
<dbReference type="Gene3D" id="1.10.10.10">
    <property type="entry name" value="Winged helix-like DNA-binding domain superfamily/Winged helix DNA-binding domain"/>
    <property type="match status" value="1"/>
</dbReference>
<organism evidence="6 7">
    <name type="scientific">Paraburkholderia unamae</name>
    <dbReference type="NCBI Taxonomy" id="219649"/>
    <lineage>
        <taxon>Bacteria</taxon>
        <taxon>Pseudomonadati</taxon>
        <taxon>Pseudomonadota</taxon>
        <taxon>Betaproteobacteria</taxon>
        <taxon>Burkholderiales</taxon>
        <taxon>Burkholderiaceae</taxon>
        <taxon>Paraburkholderia</taxon>
    </lineage>
</organism>
<accession>A0ABX5KF62</accession>
<gene>
    <name evidence="6" type="ORF">C7402_12348</name>
</gene>
<dbReference type="GO" id="GO:0003677">
    <property type="term" value="F:DNA binding"/>
    <property type="evidence" value="ECO:0007669"/>
    <property type="project" value="UniProtKB-KW"/>
</dbReference>
<evidence type="ECO:0000256" key="3">
    <source>
        <dbReference type="ARBA" id="ARBA00023125"/>
    </source>
</evidence>
<reference evidence="6 7" key="1">
    <citation type="submission" date="2018-05" db="EMBL/GenBank/DDBJ databases">
        <title>Genomic Encyclopedia of Type Strains, Phase IV (KMG-V): Genome sequencing to study the core and pangenomes of soil and plant-associated prokaryotes.</title>
        <authorList>
            <person name="Whitman W."/>
        </authorList>
    </citation>
    <scope>NUCLEOTIDE SEQUENCE [LARGE SCALE GENOMIC DNA]</scope>
    <source>
        <strain evidence="6 7">SCZa-39</strain>
    </source>
</reference>
<sequence>MDSGDLTYFAAVARTGSITKAALFLDTVQSNVTQRIRRLEEELGVPLFHRHGRGVSLTPAGSQLLPYASQIDHMMVEARRAIVSESTPGGILRIGSMESTAAARLPDALVDYALEYPRVDISLSTGTSQSLIEDVLERRIEGALVCAPVDHVDLVSEGLVTEELVVVTAPWVRHAQHDHRYPWAESRGELKIAILRHGCAYRERLERLLIRRGVTSIKRMELGTLDGLLGCVRAGLAISLLPRSVVAPMAEAGKIAIHALPDDEGVAETLLVRRRDVFLSLALKCFIDTLREHFGTAAEAQPRAGEVPREVSAR</sequence>
<feature type="domain" description="HTH lysR-type" evidence="5">
    <location>
        <begin position="1"/>
        <end position="58"/>
    </location>
</feature>
<keyword evidence="3 6" id="KW-0238">DNA-binding</keyword>
<comment type="similarity">
    <text evidence="1">Belongs to the LysR transcriptional regulatory family.</text>
</comment>
<evidence type="ECO:0000313" key="7">
    <source>
        <dbReference type="Proteomes" id="UP000245712"/>
    </source>
</evidence>
<dbReference type="Pfam" id="PF03466">
    <property type="entry name" value="LysR_substrate"/>
    <property type="match status" value="1"/>
</dbReference>
<dbReference type="SUPFAM" id="SSF46785">
    <property type="entry name" value="Winged helix' DNA-binding domain"/>
    <property type="match status" value="1"/>
</dbReference>
<dbReference type="Pfam" id="PF00126">
    <property type="entry name" value="HTH_1"/>
    <property type="match status" value="1"/>
</dbReference>
<dbReference type="SUPFAM" id="SSF53850">
    <property type="entry name" value="Periplasmic binding protein-like II"/>
    <property type="match status" value="1"/>
</dbReference>